<reference evidence="1" key="1">
    <citation type="journal article" date="2015" name="Nature">
        <title>Complex archaea that bridge the gap between prokaryotes and eukaryotes.</title>
        <authorList>
            <person name="Spang A."/>
            <person name="Saw J.H."/>
            <person name="Jorgensen S.L."/>
            <person name="Zaremba-Niedzwiedzka K."/>
            <person name="Martijn J."/>
            <person name="Lind A.E."/>
            <person name="van Eijk R."/>
            <person name="Schleper C."/>
            <person name="Guy L."/>
            <person name="Ettema T.J."/>
        </authorList>
    </citation>
    <scope>NUCLEOTIDE SEQUENCE</scope>
</reference>
<name>A0A0F8ZEW7_9ZZZZ</name>
<dbReference type="EMBL" id="LAZR01051757">
    <property type="protein sequence ID" value="KKK84480.1"/>
    <property type="molecule type" value="Genomic_DNA"/>
</dbReference>
<proteinExistence type="predicted"/>
<organism evidence="1">
    <name type="scientific">marine sediment metagenome</name>
    <dbReference type="NCBI Taxonomy" id="412755"/>
    <lineage>
        <taxon>unclassified sequences</taxon>
        <taxon>metagenomes</taxon>
        <taxon>ecological metagenomes</taxon>
    </lineage>
</organism>
<evidence type="ECO:0000313" key="1">
    <source>
        <dbReference type="EMBL" id="KKK84480.1"/>
    </source>
</evidence>
<protein>
    <recommendedName>
        <fullName evidence="2">DUF1922 domain-containing protein</fullName>
    </recommendedName>
</protein>
<evidence type="ECO:0008006" key="2">
    <source>
        <dbReference type="Google" id="ProtNLM"/>
    </source>
</evidence>
<gene>
    <name evidence="1" type="ORF">LCGC14_2782930</name>
</gene>
<accession>A0A0F8ZEW7</accession>
<dbReference type="AlphaFoldDB" id="A0A0F8ZEW7"/>
<sequence length="92" mass="10901">MTKMKHQEEKKLKNTKINYNRIAWQCPECKHWSYIRGRAGMKLSKCLKCNISVKVISKQERIETYEHIIKSVEFIRKGKKRLSSRGYLVGGE</sequence>
<comment type="caution">
    <text evidence="1">The sequence shown here is derived from an EMBL/GenBank/DDBJ whole genome shotgun (WGS) entry which is preliminary data.</text>
</comment>